<keyword evidence="4" id="KW-1185">Reference proteome</keyword>
<gene>
    <name evidence="3" type="ORF">SAY87_028127</name>
</gene>
<evidence type="ECO:0000313" key="3">
    <source>
        <dbReference type="EMBL" id="KAK4773108.1"/>
    </source>
</evidence>
<dbReference type="AlphaFoldDB" id="A0AAN7KZ83"/>
<keyword evidence="2" id="KW-0472">Membrane</keyword>
<keyword evidence="2" id="KW-1133">Transmembrane helix</keyword>
<evidence type="ECO:0000256" key="2">
    <source>
        <dbReference type="SAM" id="Phobius"/>
    </source>
</evidence>
<feature type="region of interest" description="Disordered" evidence="1">
    <location>
        <begin position="1"/>
        <end position="40"/>
    </location>
</feature>
<evidence type="ECO:0000256" key="1">
    <source>
        <dbReference type="SAM" id="MobiDB-lite"/>
    </source>
</evidence>
<dbReference type="Proteomes" id="UP001345219">
    <property type="component" value="Chromosome 22"/>
</dbReference>
<comment type="caution">
    <text evidence="3">The sequence shown here is derived from an EMBL/GenBank/DDBJ whole genome shotgun (WGS) entry which is preliminary data.</text>
</comment>
<evidence type="ECO:0000313" key="4">
    <source>
        <dbReference type="Proteomes" id="UP001345219"/>
    </source>
</evidence>
<reference evidence="3 4" key="1">
    <citation type="journal article" date="2023" name="Hortic Res">
        <title>Pangenome of water caltrop reveals structural variations and asymmetric subgenome divergence after allopolyploidization.</title>
        <authorList>
            <person name="Zhang X."/>
            <person name="Chen Y."/>
            <person name="Wang L."/>
            <person name="Yuan Y."/>
            <person name="Fang M."/>
            <person name="Shi L."/>
            <person name="Lu R."/>
            <person name="Comes H.P."/>
            <person name="Ma Y."/>
            <person name="Chen Y."/>
            <person name="Huang G."/>
            <person name="Zhou Y."/>
            <person name="Zheng Z."/>
            <person name="Qiu Y."/>
        </authorList>
    </citation>
    <scope>NUCLEOTIDE SEQUENCE [LARGE SCALE GENOMIC DNA]</scope>
    <source>
        <tissue evidence="3">Roots</tissue>
    </source>
</reference>
<dbReference type="EMBL" id="JAXIOK010000004">
    <property type="protein sequence ID" value="KAK4773108.1"/>
    <property type="molecule type" value="Genomic_DNA"/>
</dbReference>
<feature type="transmembrane region" description="Helical" evidence="2">
    <location>
        <begin position="48"/>
        <end position="68"/>
    </location>
</feature>
<sequence>MMMSDHSQTDGAESDKAGARRKSGVDFRSPPWKTNPLSDENCVEPTQAFALMGAGVCVGLGLEIGIPIRR</sequence>
<protein>
    <submittedName>
        <fullName evidence="3">Uncharacterized protein</fullName>
    </submittedName>
</protein>
<feature type="compositionally biased region" description="Polar residues" evidence="1">
    <location>
        <begin position="1"/>
        <end position="11"/>
    </location>
</feature>
<name>A0AAN7KZ83_9MYRT</name>
<keyword evidence="2" id="KW-0812">Transmembrane</keyword>
<accession>A0AAN7KZ83</accession>
<organism evidence="3 4">
    <name type="scientific">Trapa incisa</name>
    <dbReference type="NCBI Taxonomy" id="236973"/>
    <lineage>
        <taxon>Eukaryota</taxon>
        <taxon>Viridiplantae</taxon>
        <taxon>Streptophyta</taxon>
        <taxon>Embryophyta</taxon>
        <taxon>Tracheophyta</taxon>
        <taxon>Spermatophyta</taxon>
        <taxon>Magnoliopsida</taxon>
        <taxon>eudicotyledons</taxon>
        <taxon>Gunneridae</taxon>
        <taxon>Pentapetalae</taxon>
        <taxon>rosids</taxon>
        <taxon>malvids</taxon>
        <taxon>Myrtales</taxon>
        <taxon>Lythraceae</taxon>
        <taxon>Trapa</taxon>
    </lineage>
</organism>
<proteinExistence type="predicted"/>